<evidence type="ECO:0000313" key="2">
    <source>
        <dbReference type="Proteomes" id="UP000234681"/>
    </source>
</evidence>
<gene>
    <name evidence="1" type="ORF">rCG_26523</name>
</gene>
<dbReference type="EMBL" id="CH473949">
    <property type="protein sequence ID" value="EDL79195.1"/>
    <property type="molecule type" value="Genomic_DNA"/>
</dbReference>
<evidence type="ECO:0000313" key="1">
    <source>
        <dbReference type="EMBL" id="EDL79195.1"/>
    </source>
</evidence>
<organism evidence="1 2">
    <name type="scientific">Rattus norvegicus</name>
    <name type="common">Rat</name>
    <dbReference type="NCBI Taxonomy" id="10116"/>
    <lineage>
        <taxon>Eukaryota</taxon>
        <taxon>Metazoa</taxon>
        <taxon>Chordata</taxon>
        <taxon>Craniata</taxon>
        <taxon>Vertebrata</taxon>
        <taxon>Euteleostomi</taxon>
        <taxon>Mammalia</taxon>
        <taxon>Eutheria</taxon>
        <taxon>Euarchontoglires</taxon>
        <taxon>Glires</taxon>
        <taxon>Rodentia</taxon>
        <taxon>Myomorpha</taxon>
        <taxon>Muroidea</taxon>
        <taxon>Muridae</taxon>
        <taxon>Murinae</taxon>
        <taxon>Rattus</taxon>
    </lineage>
</organism>
<sequence length="35" mass="3963">MRPVRNLGEINAKFNFGPWGQKGSWRATVVFQVNG</sequence>
<proteinExistence type="predicted"/>
<dbReference type="AlphaFoldDB" id="A6HME4"/>
<name>A6HME4_RAT</name>
<protein>
    <submittedName>
        <fullName evidence="1">RCG26523</fullName>
    </submittedName>
</protein>
<accession>A6HME4</accession>
<dbReference type="Proteomes" id="UP000234681">
    <property type="component" value="Chromosome 3"/>
</dbReference>
<reference evidence="2" key="1">
    <citation type="submission" date="2005-09" db="EMBL/GenBank/DDBJ databases">
        <authorList>
            <person name="Mural R.J."/>
            <person name="Li P.W."/>
            <person name="Adams M.D."/>
            <person name="Amanatides P.G."/>
            <person name="Baden-Tillson H."/>
            <person name="Barnstead M."/>
            <person name="Chin S.H."/>
            <person name="Dew I."/>
            <person name="Evans C.A."/>
            <person name="Ferriera S."/>
            <person name="Flanigan M."/>
            <person name="Fosler C."/>
            <person name="Glodek A."/>
            <person name="Gu Z."/>
            <person name="Holt R.A."/>
            <person name="Jennings D."/>
            <person name="Kraft C.L."/>
            <person name="Lu F."/>
            <person name="Nguyen T."/>
            <person name="Nusskern D.R."/>
            <person name="Pfannkoch C.M."/>
            <person name="Sitter C."/>
            <person name="Sutton G.G."/>
            <person name="Venter J.C."/>
            <person name="Wang Z."/>
            <person name="Woodage T."/>
            <person name="Zheng X.H."/>
            <person name="Zhong F."/>
        </authorList>
    </citation>
    <scope>NUCLEOTIDE SEQUENCE [LARGE SCALE GENOMIC DNA]</scope>
    <source>
        <strain>BN</strain>
        <strain evidence="2">Sprague-Dawley</strain>
    </source>
</reference>